<reference evidence="1 2" key="1">
    <citation type="journal article" date="2024" name="G3 (Bethesda)">
        <title>Genome assembly of Hibiscus sabdariffa L. provides insights into metabolisms of medicinal natural products.</title>
        <authorList>
            <person name="Kim T."/>
        </authorList>
    </citation>
    <scope>NUCLEOTIDE SEQUENCE [LARGE SCALE GENOMIC DNA]</scope>
    <source>
        <strain evidence="1">TK-2024</strain>
        <tissue evidence="1">Old leaves</tissue>
    </source>
</reference>
<dbReference type="EMBL" id="JBBPBN010000020">
    <property type="protein sequence ID" value="KAK9016846.1"/>
    <property type="molecule type" value="Genomic_DNA"/>
</dbReference>
<accession>A0ABR2RV84</accession>
<dbReference type="Proteomes" id="UP001396334">
    <property type="component" value="Unassembled WGS sequence"/>
</dbReference>
<evidence type="ECO:0000313" key="1">
    <source>
        <dbReference type="EMBL" id="KAK9016846.1"/>
    </source>
</evidence>
<comment type="caution">
    <text evidence="1">The sequence shown here is derived from an EMBL/GenBank/DDBJ whole genome shotgun (WGS) entry which is preliminary data.</text>
</comment>
<sequence>MVMAGDCGRRLQMELSASLQGRNCSLHVHDRPFLLGFWYIIGVAAIQRDCLFHWGSVEQMKLATGMEGWRQRMHAGSRKGGEGKHN</sequence>
<gene>
    <name evidence="1" type="ORF">V6N11_079339</name>
</gene>
<protein>
    <submittedName>
        <fullName evidence="1">Uncharacterized protein</fullName>
    </submittedName>
</protein>
<proteinExistence type="predicted"/>
<keyword evidence="2" id="KW-1185">Reference proteome</keyword>
<evidence type="ECO:0000313" key="2">
    <source>
        <dbReference type="Proteomes" id="UP001396334"/>
    </source>
</evidence>
<organism evidence="1 2">
    <name type="scientific">Hibiscus sabdariffa</name>
    <name type="common">roselle</name>
    <dbReference type="NCBI Taxonomy" id="183260"/>
    <lineage>
        <taxon>Eukaryota</taxon>
        <taxon>Viridiplantae</taxon>
        <taxon>Streptophyta</taxon>
        <taxon>Embryophyta</taxon>
        <taxon>Tracheophyta</taxon>
        <taxon>Spermatophyta</taxon>
        <taxon>Magnoliopsida</taxon>
        <taxon>eudicotyledons</taxon>
        <taxon>Gunneridae</taxon>
        <taxon>Pentapetalae</taxon>
        <taxon>rosids</taxon>
        <taxon>malvids</taxon>
        <taxon>Malvales</taxon>
        <taxon>Malvaceae</taxon>
        <taxon>Malvoideae</taxon>
        <taxon>Hibiscus</taxon>
    </lineage>
</organism>
<name>A0ABR2RV84_9ROSI</name>